<dbReference type="Pfam" id="PF00497">
    <property type="entry name" value="SBP_bac_3"/>
    <property type="match status" value="1"/>
</dbReference>
<dbReference type="SUPFAM" id="SSF53850">
    <property type="entry name" value="Periplasmic binding protein-like II"/>
    <property type="match status" value="1"/>
</dbReference>
<comment type="caution">
    <text evidence="4">The sequence shown here is derived from an EMBL/GenBank/DDBJ whole genome shotgun (WGS) entry which is preliminary data.</text>
</comment>
<evidence type="ECO:0000256" key="2">
    <source>
        <dbReference type="SAM" id="SignalP"/>
    </source>
</evidence>
<proteinExistence type="predicted"/>
<dbReference type="PROSITE" id="PS51257">
    <property type="entry name" value="PROKAR_LIPOPROTEIN"/>
    <property type="match status" value="1"/>
</dbReference>
<dbReference type="PROSITE" id="PS51318">
    <property type="entry name" value="TAT"/>
    <property type="match status" value="1"/>
</dbReference>
<keyword evidence="5" id="KW-1185">Reference proteome</keyword>
<dbReference type="EMBL" id="JAEDAO010000001">
    <property type="protein sequence ID" value="MBK0393352.1"/>
    <property type="molecule type" value="Genomic_DNA"/>
</dbReference>
<name>A0A934USA5_9BURK</name>
<dbReference type="RefSeq" id="WP_200788326.1">
    <property type="nucleotide sequence ID" value="NZ_JAEDAO010000001.1"/>
</dbReference>
<feature type="domain" description="Solute-binding protein family 3/N-terminal" evidence="3">
    <location>
        <begin position="40"/>
        <end position="259"/>
    </location>
</feature>
<evidence type="ECO:0000259" key="3">
    <source>
        <dbReference type="SMART" id="SM00062"/>
    </source>
</evidence>
<feature type="signal peptide" evidence="2">
    <location>
        <begin position="1"/>
        <end position="23"/>
    </location>
</feature>
<evidence type="ECO:0000256" key="1">
    <source>
        <dbReference type="ARBA" id="ARBA00022729"/>
    </source>
</evidence>
<dbReference type="CDD" id="cd13623">
    <property type="entry name" value="PBP2_AA_hypothetical"/>
    <property type="match status" value="1"/>
</dbReference>
<dbReference type="SMART" id="SM00062">
    <property type="entry name" value="PBPb"/>
    <property type="match status" value="1"/>
</dbReference>
<evidence type="ECO:0000313" key="5">
    <source>
        <dbReference type="Proteomes" id="UP000617041"/>
    </source>
</evidence>
<dbReference type="PANTHER" id="PTHR35936:SF17">
    <property type="entry name" value="ARGININE-BINDING EXTRACELLULAR PROTEIN ARTP"/>
    <property type="match status" value="1"/>
</dbReference>
<reference evidence="4" key="1">
    <citation type="submission" date="2020-12" db="EMBL/GenBank/DDBJ databases">
        <title>Ramlibacter sp. nov., isolated from a freshwater alga, Cryptomonas.</title>
        <authorList>
            <person name="Kim H.M."/>
            <person name="Jeon C.O."/>
        </authorList>
    </citation>
    <scope>NUCLEOTIDE SEQUENCE</scope>
    <source>
        <strain evidence="4">CrO1</strain>
    </source>
</reference>
<dbReference type="InterPro" id="IPR006311">
    <property type="entry name" value="TAT_signal"/>
</dbReference>
<accession>A0A934USA5</accession>
<dbReference type="InterPro" id="IPR001638">
    <property type="entry name" value="Solute-binding_3/MltF_N"/>
</dbReference>
<sequence>MTRLTRRPLLLAGAALLAGCATGRPDDKQAVRDSLAPGGRLRAAINYGNPILAARGTDGQPRGVSVDLVREVAKRLDLPLDLVTFPSAGQTVEAVKAGRVDLAFVAIDPVRAADLDSTAPYVIIEGAYAVRQASPLQRNEDVDKTGTRIAVGKGSAYDLHLTREIKAATLVRVPTSPQVVDDFLQQDLEVAAGVKQQLEMDAKRVGGVRLLPGRFMVIEQAMGVPKGRSAAQAWLSGFIEEMKSSGFVADALKRHGIQGAAVAPAGPRR</sequence>
<feature type="chain" id="PRO_5037551276" evidence="2">
    <location>
        <begin position="24"/>
        <end position="269"/>
    </location>
</feature>
<dbReference type="PANTHER" id="PTHR35936">
    <property type="entry name" value="MEMBRANE-BOUND LYTIC MUREIN TRANSGLYCOSYLASE F"/>
    <property type="match status" value="1"/>
</dbReference>
<evidence type="ECO:0000313" key="4">
    <source>
        <dbReference type="EMBL" id="MBK0393352.1"/>
    </source>
</evidence>
<organism evidence="4 5">
    <name type="scientific">Ramlibacter algicola</name>
    <dbReference type="NCBI Taxonomy" id="2795217"/>
    <lineage>
        <taxon>Bacteria</taxon>
        <taxon>Pseudomonadati</taxon>
        <taxon>Pseudomonadota</taxon>
        <taxon>Betaproteobacteria</taxon>
        <taxon>Burkholderiales</taxon>
        <taxon>Comamonadaceae</taxon>
        <taxon>Ramlibacter</taxon>
    </lineage>
</organism>
<keyword evidence="1 2" id="KW-0732">Signal</keyword>
<dbReference type="AlphaFoldDB" id="A0A934USA5"/>
<gene>
    <name evidence="4" type="ORF">I8E28_12185</name>
</gene>
<dbReference type="Gene3D" id="3.40.190.10">
    <property type="entry name" value="Periplasmic binding protein-like II"/>
    <property type="match status" value="2"/>
</dbReference>
<dbReference type="Proteomes" id="UP000617041">
    <property type="component" value="Unassembled WGS sequence"/>
</dbReference>
<protein>
    <submittedName>
        <fullName evidence="4">ABC transporter substrate-binding protein</fullName>
    </submittedName>
</protein>